<dbReference type="RefSeq" id="XP_035342316.1">
    <property type="nucleotide sequence ID" value="XM_035486423.1"/>
</dbReference>
<dbReference type="Pfam" id="PF01424">
    <property type="entry name" value="R3H"/>
    <property type="match status" value="1"/>
</dbReference>
<evidence type="ECO:0008006" key="7">
    <source>
        <dbReference type="Google" id="ProtNLM"/>
    </source>
</evidence>
<sequence length="821" mass="87869">MASKASRPDSRPSFARIVAMPPPPKPQSGPAAHDEAENTITGESKSPPISHTSSTTQPSQPDQEGLKNAPVDTIIQGLENGVENLSMNGQHVSGGSQSSTEGHAAGALQREPSFDDDQTHLSNSSTKPTSFDSKSMASVTTFAMDEKDSLRPDDSASVQAADEDDSLSGAASGAANSRTGSEAGTRGFRDPFRDGNGQKIRGLTPTVMQRFPDGDIRAASTIPPDSVSNNFVVTNQAEFQPGTALSGYPLEPDEKLLEAMSSPKDRLLLLQLEEKIRVFIQDSKEQSLELPPSNAFGRLLAHKLGDYYHLTHFVDNNATSVRLHRTPFCRLPTPLSLLRPVSSTHTPSPNAPAMKIMRRNGQGGDRPSAGGSTAASSSAPSKPSSEIEGDGSNDDDPTGSSVGATPAKDRSAMTREEREAKYQEARERIFRDFPESKAGESPTGDTSADMSRSSSASGRKKNFRQRTPHDDSFEARSQFNAYYPGVPYSSGTAPVALPNATAFNQHPYMVGPGASPPNVNYPQTTHASTVYPNMNNAPQYPINMPHMGQTGSWQAPAAPQQSPYSGYAALNQPTPMMGHAQTRSPPSMNNYGQQNYTQPSPHGSSTWTGQPYQNNYSPSAQRNAPMQWSGYPPTSMAANTGSYPYGQPPNQHYSSPGQNMISHPVPGSYNRPTFNPQTRSFVPGGNSTTNRYPNKGMPHTGNVTYGNTQLNNPQQWTGYMENNAQPMAHVSPMLNNRNPNNTAGPVSVPRVAQPGHNDSIAKWGTPAHLPPKPPPSEVSSEFDANVRNPPISTNHYANNTPPQANNGPLVVSGGTSVSKSS</sequence>
<feature type="region of interest" description="Disordered" evidence="2">
    <location>
        <begin position="334"/>
        <end position="473"/>
    </location>
</feature>
<evidence type="ECO:0000313" key="5">
    <source>
        <dbReference type="EMBL" id="QKX56138.1"/>
    </source>
</evidence>
<dbReference type="PROSITE" id="PS51673">
    <property type="entry name" value="SUZ"/>
    <property type="match status" value="1"/>
</dbReference>
<evidence type="ECO:0000259" key="3">
    <source>
        <dbReference type="PROSITE" id="PS51061"/>
    </source>
</evidence>
<feature type="compositionally biased region" description="Acidic residues" evidence="2">
    <location>
        <begin position="387"/>
        <end position="397"/>
    </location>
</feature>
<feature type="compositionally biased region" description="Basic and acidic residues" evidence="2">
    <location>
        <begin position="144"/>
        <end position="154"/>
    </location>
</feature>
<feature type="region of interest" description="Disordered" evidence="2">
    <location>
        <begin position="577"/>
        <end position="633"/>
    </location>
</feature>
<proteinExistence type="predicted"/>
<feature type="compositionally biased region" description="Low complexity" evidence="2">
    <location>
        <begin position="810"/>
        <end position="821"/>
    </location>
</feature>
<feature type="compositionally biased region" description="Polar residues" evidence="2">
    <location>
        <begin position="83"/>
        <end position="101"/>
    </location>
</feature>
<feature type="compositionally biased region" description="Polar residues" evidence="2">
    <location>
        <begin position="790"/>
        <end position="806"/>
    </location>
</feature>
<evidence type="ECO:0000259" key="4">
    <source>
        <dbReference type="PROSITE" id="PS51673"/>
    </source>
</evidence>
<dbReference type="PANTHER" id="PTHR15672:SF8">
    <property type="entry name" value="PROTEIN ENCORE"/>
    <property type="match status" value="1"/>
</dbReference>
<gene>
    <name evidence="5" type="ORF">TRUGW13939_03238</name>
</gene>
<dbReference type="AlphaFoldDB" id="A0A7H8QQI2"/>
<dbReference type="PANTHER" id="PTHR15672">
    <property type="entry name" value="CAMP-REGULATED PHOSPHOPROTEIN 21 RELATED R3H DOMAIN CONTAINING PROTEIN"/>
    <property type="match status" value="1"/>
</dbReference>
<dbReference type="InterPro" id="IPR036867">
    <property type="entry name" value="R3H_dom_sf"/>
</dbReference>
<feature type="compositionally biased region" description="Basic and acidic residues" evidence="2">
    <location>
        <begin position="407"/>
        <end position="438"/>
    </location>
</feature>
<dbReference type="KEGG" id="trg:TRUGW13939_03238"/>
<organism evidence="5 6">
    <name type="scientific">Talaromyces rugulosus</name>
    <name type="common">Penicillium rugulosum</name>
    <dbReference type="NCBI Taxonomy" id="121627"/>
    <lineage>
        <taxon>Eukaryota</taxon>
        <taxon>Fungi</taxon>
        <taxon>Dikarya</taxon>
        <taxon>Ascomycota</taxon>
        <taxon>Pezizomycotina</taxon>
        <taxon>Eurotiomycetes</taxon>
        <taxon>Eurotiomycetidae</taxon>
        <taxon>Eurotiales</taxon>
        <taxon>Trichocomaceae</taxon>
        <taxon>Talaromyces</taxon>
        <taxon>Talaromyces sect. Islandici</taxon>
    </lineage>
</organism>
<feature type="domain" description="R3H" evidence="3">
    <location>
        <begin position="266"/>
        <end position="329"/>
    </location>
</feature>
<reference evidence="6" key="1">
    <citation type="submission" date="2020-06" db="EMBL/GenBank/DDBJ databases">
        <title>A chromosome-scale genome assembly of Talaromyces rugulosus W13939.</title>
        <authorList>
            <person name="Wang B."/>
            <person name="Guo L."/>
            <person name="Ye K."/>
            <person name="Wang L."/>
        </authorList>
    </citation>
    <scope>NUCLEOTIDE SEQUENCE [LARGE SCALE GENOMIC DNA]</scope>
    <source>
        <strain evidence="6">W13939</strain>
    </source>
</reference>
<keyword evidence="6" id="KW-1185">Reference proteome</keyword>
<dbReference type="Gene3D" id="3.30.1370.50">
    <property type="entry name" value="R3H-like domain"/>
    <property type="match status" value="1"/>
</dbReference>
<feature type="compositionally biased region" description="Low complexity" evidence="2">
    <location>
        <begin position="167"/>
        <end position="181"/>
    </location>
</feature>
<feature type="domain" description="SUZ" evidence="4">
    <location>
        <begin position="332"/>
        <end position="434"/>
    </location>
</feature>
<dbReference type="Pfam" id="PF12752">
    <property type="entry name" value="SUZ"/>
    <property type="match status" value="1"/>
</dbReference>
<dbReference type="OrthoDB" id="278430at2759"/>
<evidence type="ECO:0000256" key="2">
    <source>
        <dbReference type="SAM" id="MobiDB-lite"/>
    </source>
</evidence>
<dbReference type="PROSITE" id="PS51061">
    <property type="entry name" value="R3H"/>
    <property type="match status" value="1"/>
</dbReference>
<keyword evidence="1" id="KW-0597">Phosphoprotein</keyword>
<feature type="compositionally biased region" description="Low complexity" evidence="2">
    <location>
        <begin position="444"/>
        <end position="457"/>
    </location>
</feature>
<dbReference type="GO" id="GO:0003676">
    <property type="term" value="F:nucleic acid binding"/>
    <property type="evidence" value="ECO:0007669"/>
    <property type="project" value="UniProtKB-UniRule"/>
</dbReference>
<dbReference type="Proteomes" id="UP000509510">
    <property type="component" value="Chromosome II"/>
</dbReference>
<dbReference type="GO" id="GO:0006012">
    <property type="term" value="P:galactose metabolic process"/>
    <property type="evidence" value="ECO:0007669"/>
    <property type="project" value="TreeGrafter"/>
</dbReference>
<feature type="compositionally biased region" description="Low complexity" evidence="2">
    <location>
        <begin position="44"/>
        <end position="63"/>
    </location>
</feature>
<feature type="compositionally biased region" description="Polar residues" evidence="2">
    <location>
        <begin position="120"/>
        <end position="141"/>
    </location>
</feature>
<feature type="compositionally biased region" description="Basic and acidic residues" evidence="2">
    <location>
        <begin position="1"/>
        <end position="10"/>
    </location>
</feature>
<feature type="region of interest" description="Disordered" evidence="2">
    <location>
        <begin position="1"/>
        <end position="200"/>
    </location>
</feature>
<dbReference type="SUPFAM" id="SSF82708">
    <property type="entry name" value="R3H domain"/>
    <property type="match status" value="1"/>
</dbReference>
<feature type="region of interest" description="Disordered" evidence="2">
    <location>
        <begin position="675"/>
        <end position="700"/>
    </location>
</feature>
<name>A0A7H8QQI2_TALRU</name>
<dbReference type="InterPro" id="IPR001374">
    <property type="entry name" value="R3H_dom"/>
</dbReference>
<feature type="region of interest" description="Disordered" evidence="2">
    <location>
        <begin position="737"/>
        <end position="821"/>
    </location>
</feature>
<evidence type="ECO:0000256" key="1">
    <source>
        <dbReference type="ARBA" id="ARBA00022553"/>
    </source>
</evidence>
<feature type="compositionally biased region" description="Low complexity" evidence="2">
    <location>
        <begin position="367"/>
        <end position="384"/>
    </location>
</feature>
<evidence type="ECO:0000313" key="6">
    <source>
        <dbReference type="Proteomes" id="UP000509510"/>
    </source>
</evidence>
<protein>
    <recommendedName>
        <fullName evidence="7">SUZ domain-containing protein</fullName>
    </recommendedName>
</protein>
<feature type="compositionally biased region" description="Polar residues" evidence="2">
    <location>
        <begin position="675"/>
        <end position="692"/>
    </location>
</feature>
<dbReference type="GeneID" id="55990743"/>
<dbReference type="CDD" id="cd02642">
    <property type="entry name" value="R3H_encore_like"/>
    <property type="match status" value="1"/>
</dbReference>
<dbReference type="InterPro" id="IPR024771">
    <property type="entry name" value="SUZ"/>
</dbReference>
<accession>A0A7H8QQI2</accession>
<dbReference type="InterPro" id="IPR051937">
    <property type="entry name" value="R3H_domain_containing"/>
</dbReference>
<feature type="compositionally biased region" description="Polar residues" evidence="2">
    <location>
        <begin position="581"/>
        <end position="626"/>
    </location>
</feature>
<dbReference type="EMBL" id="CP055899">
    <property type="protein sequence ID" value="QKX56138.1"/>
    <property type="molecule type" value="Genomic_DNA"/>
</dbReference>